<dbReference type="PROSITE" id="PS50994">
    <property type="entry name" value="INTEGRASE"/>
    <property type="match status" value="1"/>
</dbReference>
<dbReference type="Proteomes" id="UP001151760">
    <property type="component" value="Unassembled WGS sequence"/>
</dbReference>
<organism evidence="2 3">
    <name type="scientific">Tanacetum coccineum</name>
    <dbReference type="NCBI Taxonomy" id="301880"/>
    <lineage>
        <taxon>Eukaryota</taxon>
        <taxon>Viridiplantae</taxon>
        <taxon>Streptophyta</taxon>
        <taxon>Embryophyta</taxon>
        <taxon>Tracheophyta</taxon>
        <taxon>Spermatophyta</taxon>
        <taxon>Magnoliopsida</taxon>
        <taxon>eudicotyledons</taxon>
        <taxon>Gunneridae</taxon>
        <taxon>Pentapetalae</taxon>
        <taxon>asterids</taxon>
        <taxon>campanulids</taxon>
        <taxon>Asterales</taxon>
        <taxon>Asteraceae</taxon>
        <taxon>Asteroideae</taxon>
        <taxon>Anthemideae</taxon>
        <taxon>Anthemidinae</taxon>
        <taxon>Tanacetum</taxon>
    </lineage>
</organism>
<proteinExistence type="predicted"/>
<dbReference type="EMBL" id="BQNB010014159">
    <property type="protein sequence ID" value="GJT24735.1"/>
    <property type="molecule type" value="Genomic_DNA"/>
</dbReference>
<dbReference type="InterPro" id="IPR012337">
    <property type="entry name" value="RNaseH-like_sf"/>
</dbReference>
<dbReference type="Pfam" id="PF00665">
    <property type="entry name" value="rve"/>
    <property type="match status" value="1"/>
</dbReference>
<name>A0ABQ5CCG1_9ASTR</name>
<dbReference type="SUPFAM" id="SSF53098">
    <property type="entry name" value="Ribonuclease H-like"/>
    <property type="match status" value="1"/>
</dbReference>
<keyword evidence="2" id="KW-0808">Transferase</keyword>
<dbReference type="InterPro" id="IPR001584">
    <property type="entry name" value="Integrase_cat-core"/>
</dbReference>
<dbReference type="PANTHER" id="PTHR47266">
    <property type="entry name" value="ENDONUCLEASE-RELATED"/>
    <property type="match status" value="1"/>
</dbReference>
<keyword evidence="2" id="KW-0695">RNA-directed DNA polymerase</keyword>
<evidence type="ECO:0000259" key="1">
    <source>
        <dbReference type="PROSITE" id="PS50994"/>
    </source>
</evidence>
<sequence length="478" mass="55791">MPLTNIIVSEVFDIWDIDFMGPFPSSRNNKCILVAVDYVSKWVEAEALPTNNARVVVKFLQRLFSRFGVLKALISDRRTHFCNSLLEKTLKNYGVTHRLASSYHLKEWPDKLDDDLWVFRTAYKSPVGSTPFRIVYGKAGHLPIEIEHKAYWALKNMNLDLDATGRNRFLQLNKLAKMRDEAYEHSRAYKERTKRIRRIHINDTPYIILWSMRKNRLVLPNTPYPSRRYDVFVPALQQIPRRIQAQYAVSRRSQYATSHLNTDQYSSSPVKIEAPRELPKISLVNTSLKKLKYHLGQYDSMVKKQTTPDALTEGEWGFKHTKAVFLKEIIPFLKTLKDIFKGFDKDLLNEVTEVQTIFNQMEVVVQQYFVDKQCFKIQKKQFLIENDRLLDQIISQDIVNIAVNSSVDMNTFVTINSPVAMNDSVNYVKKYNKCLELEAELIKQHNMVEKDEYNKLSKSFSKTFDNIAFLLKTCNLCT</sequence>
<reference evidence="2" key="1">
    <citation type="journal article" date="2022" name="Int. J. Mol. Sci.">
        <title>Draft Genome of Tanacetum Coccineum: Genomic Comparison of Closely Related Tanacetum-Family Plants.</title>
        <authorList>
            <person name="Yamashiro T."/>
            <person name="Shiraishi A."/>
            <person name="Nakayama K."/>
            <person name="Satake H."/>
        </authorList>
    </citation>
    <scope>NUCLEOTIDE SEQUENCE</scope>
</reference>
<feature type="domain" description="Integrase catalytic" evidence="1">
    <location>
        <begin position="1"/>
        <end position="104"/>
    </location>
</feature>
<gene>
    <name evidence="2" type="ORF">Tco_0894672</name>
</gene>
<dbReference type="InterPro" id="IPR036397">
    <property type="entry name" value="RNaseH_sf"/>
</dbReference>
<evidence type="ECO:0000313" key="3">
    <source>
        <dbReference type="Proteomes" id="UP001151760"/>
    </source>
</evidence>
<keyword evidence="3" id="KW-1185">Reference proteome</keyword>
<evidence type="ECO:0000313" key="2">
    <source>
        <dbReference type="EMBL" id="GJT24735.1"/>
    </source>
</evidence>
<dbReference type="Gene3D" id="3.30.420.10">
    <property type="entry name" value="Ribonuclease H-like superfamily/Ribonuclease H"/>
    <property type="match status" value="1"/>
</dbReference>
<comment type="caution">
    <text evidence="2">The sequence shown here is derived from an EMBL/GenBank/DDBJ whole genome shotgun (WGS) entry which is preliminary data.</text>
</comment>
<dbReference type="GO" id="GO:0003964">
    <property type="term" value="F:RNA-directed DNA polymerase activity"/>
    <property type="evidence" value="ECO:0007669"/>
    <property type="project" value="UniProtKB-KW"/>
</dbReference>
<accession>A0ABQ5CCG1</accession>
<reference evidence="2" key="2">
    <citation type="submission" date="2022-01" db="EMBL/GenBank/DDBJ databases">
        <authorList>
            <person name="Yamashiro T."/>
            <person name="Shiraishi A."/>
            <person name="Satake H."/>
            <person name="Nakayama K."/>
        </authorList>
    </citation>
    <scope>NUCLEOTIDE SEQUENCE</scope>
</reference>
<keyword evidence="2" id="KW-0548">Nucleotidyltransferase</keyword>
<dbReference type="InterPro" id="IPR052160">
    <property type="entry name" value="Gypsy_RT_Integrase-like"/>
</dbReference>
<protein>
    <submittedName>
        <fullName evidence="2">Reverse transcriptase domain-containing protein</fullName>
    </submittedName>
</protein>